<evidence type="ECO:0000256" key="1">
    <source>
        <dbReference type="ARBA" id="ARBA00006432"/>
    </source>
</evidence>
<protein>
    <submittedName>
        <fullName evidence="3">Acyl-CoA synthetase (AMP-forming)/AMP-acid ligase II</fullName>
    </submittedName>
</protein>
<dbReference type="PANTHER" id="PTHR22754">
    <property type="entry name" value="DISCO-INTERACTING PROTEIN 2 DIP2 -RELATED"/>
    <property type="match status" value="1"/>
</dbReference>
<dbReference type="Proteomes" id="UP000633509">
    <property type="component" value="Unassembled WGS sequence"/>
</dbReference>
<sequence length="550" mass="58709">MALLTWLENPPADRGMRILDRDGSTWSFYSYADLALLTRRAASRLRAAGVSAGDVVVLVRRTSPEFMADFFAALLLGATPSPVAQPSVLRDRTAYLNHLDRIVRMVSPSAVATTDDVAAIIEPVVGAHGCAVVTDIPDDIAPLETRAATPEIGVIQFSSGSVGPPRGVAVPFASLQSNVSAMHTWLEITDTDSYASWLPLHHDMGLVGMFLLPIEGVSDMWLMQPEDFVRSPLRWLRCFGDNGATVTAMPAFGLAHIAGRVRQDQITELDLSRWRVAVVGAERIHAHVVRRFLDLLAPCGLRPEVVVPAYGMAESTLAVTGSPCAADLSTMTVDGRRLALGSPVHVVTGEGEGTTLVACGAPIRGVEMRVVDEDGGPVAEGTLGEIEVRGESLAAGYVREAGSIEKFGGVLRTGDAGFVRGGQLYVVGRLGDGVKRYGRWLFAEDAEQVATRVSPRPRQTVALVGSFEGRDTVAVLVEGGMEAGAEHIGRTVARHLSGLRVIVFVVPRGVVMRTTSGKPRRRAMWGRLVEGALATNLVWDSDALADGARA</sequence>
<dbReference type="InterPro" id="IPR045851">
    <property type="entry name" value="AMP-bd_C_sf"/>
</dbReference>
<proteinExistence type="inferred from homology"/>
<dbReference type="Pfam" id="PF00501">
    <property type="entry name" value="AMP-binding"/>
    <property type="match status" value="1"/>
</dbReference>
<dbReference type="Gene3D" id="3.30.300.30">
    <property type="match status" value="1"/>
</dbReference>
<keyword evidence="3" id="KW-0436">Ligase</keyword>
<dbReference type="GO" id="GO:0016874">
    <property type="term" value="F:ligase activity"/>
    <property type="evidence" value="ECO:0007669"/>
    <property type="project" value="UniProtKB-KW"/>
</dbReference>
<dbReference type="RefSeq" id="WP_192783586.1">
    <property type="nucleotide sequence ID" value="NZ_JADBEK010000001.1"/>
</dbReference>
<comment type="similarity">
    <text evidence="1">Belongs to the ATP-dependent AMP-binding enzyme family.</text>
</comment>
<keyword evidence="4" id="KW-1185">Reference proteome</keyword>
<dbReference type="PANTHER" id="PTHR22754:SF32">
    <property type="entry name" value="DISCO-INTERACTING PROTEIN 2"/>
    <property type="match status" value="1"/>
</dbReference>
<feature type="domain" description="AMP-dependent synthetase/ligase" evidence="2">
    <location>
        <begin position="25"/>
        <end position="397"/>
    </location>
</feature>
<comment type="caution">
    <text evidence="3">The sequence shown here is derived from an EMBL/GenBank/DDBJ whole genome shotgun (WGS) entry which is preliminary data.</text>
</comment>
<dbReference type="Gene3D" id="3.40.50.12780">
    <property type="entry name" value="N-terminal domain of ligase-like"/>
    <property type="match status" value="1"/>
</dbReference>
<dbReference type="InterPro" id="IPR042099">
    <property type="entry name" value="ANL_N_sf"/>
</dbReference>
<dbReference type="EMBL" id="JADBEK010000001">
    <property type="protein sequence ID" value="MBE1582282.1"/>
    <property type="molecule type" value="Genomic_DNA"/>
</dbReference>
<evidence type="ECO:0000259" key="2">
    <source>
        <dbReference type="Pfam" id="PF00501"/>
    </source>
</evidence>
<dbReference type="SUPFAM" id="SSF56801">
    <property type="entry name" value="Acetyl-CoA synthetase-like"/>
    <property type="match status" value="1"/>
</dbReference>
<reference evidence="3 4" key="1">
    <citation type="submission" date="2020-10" db="EMBL/GenBank/DDBJ databases">
        <title>Sequencing the genomes of 1000 actinobacteria strains.</title>
        <authorList>
            <person name="Klenk H.-P."/>
        </authorList>
    </citation>
    <scope>NUCLEOTIDE SEQUENCE [LARGE SCALE GENOMIC DNA]</scope>
    <source>
        <strain evidence="3 4">DSM 43173</strain>
    </source>
</reference>
<name>A0ABR9LPS6_9ACTN</name>
<evidence type="ECO:0000313" key="3">
    <source>
        <dbReference type="EMBL" id="MBE1582282.1"/>
    </source>
</evidence>
<evidence type="ECO:0000313" key="4">
    <source>
        <dbReference type="Proteomes" id="UP000633509"/>
    </source>
</evidence>
<gene>
    <name evidence="3" type="ORF">H4W80_000540</name>
</gene>
<accession>A0ABR9LPS6</accession>
<dbReference type="InterPro" id="IPR000873">
    <property type="entry name" value="AMP-dep_synth/lig_dom"/>
</dbReference>
<organism evidence="3 4">
    <name type="scientific">Nonomuraea angiospora</name>
    <dbReference type="NCBI Taxonomy" id="46172"/>
    <lineage>
        <taxon>Bacteria</taxon>
        <taxon>Bacillati</taxon>
        <taxon>Actinomycetota</taxon>
        <taxon>Actinomycetes</taxon>
        <taxon>Streptosporangiales</taxon>
        <taxon>Streptosporangiaceae</taxon>
        <taxon>Nonomuraea</taxon>
    </lineage>
</organism>